<keyword evidence="2" id="KW-0677">Repeat</keyword>
<evidence type="ECO:0000313" key="5">
    <source>
        <dbReference type="EMBL" id="OGH03858.1"/>
    </source>
</evidence>
<dbReference type="PANTHER" id="PTHR45586">
    <property type="entry name" value="TPR REPEAT-CONTAINING PROTEIN PA4667"/>
    <property type="match status" value="1"/>
</dbReference>
<evidence type="ECO:0000313" key="6">
    <source>
        <dbReference type="Proteomes" id="UP000177583"/>
    </source>
</evidence>
<feature type="domain" description="Outer membrane lipoprotein BamD-like" evidence="4">
    <location>
        <begin position="47"/>
        <end position="146"/>
    </location>
</feature>
<sequence length="700" mass="77120">MKAGLAKKMGLVLLVVLGLVGVLAAQDQGVREAGEEEAKDRQFVVNLVQESEWAYAYEEAQAYLGRYPAGVFADEMLFALGRIGAKTGKPKEGQAALEELAKTYPQSPYREEGRYLLGLGYLEAKSYQKALETLEALVRDYPTSAFFPYQPMGRAKVGLKDFAGAVVLFKKGLEKTPQDLSLQLDLAWATEWAGQTQAANKRFAALLKEPIDPDQKAKISFQLGVDRYQAKDYAGAYGAYKDQWTRWPLPELNQTSRFWSARSVLAWGNAAGPERQKEALWLFEENLKAPKPMEPIQTLRGIGWLQEQLGLLAEAQGSYGRLQTLDPVAGQDAALALHRAELAQTLGDPAQAKMILLAALGRVKGETSPLEARLWTYLQTSGDCAGLLDRAKKRTLAGAAAQEGNLSLGHCLFAAKRYKEALKAYGQLDANWAPQAFANQLAALEALKSYLAAVRLLDQALTDLRYGPRPVLLETQLRLKLAAKDPLVITWGEQQLAAEPELAKQGGYLLLLGQAHRQAQKPNRRRAEELLALAQTRFSRVSEKLSVLEQRRQLLEGDDRGLISLYQEASLLEPEPQKKLALGLEITKLKLKVGEEAPELEALSSEPGAVGAEALALKAELKIGKKDYLQAVALLDQGLAKKPPSPLETRLRFRKAQVLQAAEDWHGALAEYRQLSKTKNPYSRQSAKQAKAIEAYLGKP</sequence>
<dbReference type="InterPro" id="IPR039565">
    <property type="entry name" value="BamD-like"/>
</dbReference>
<evidence type="ECO:0000256" key="2">
    <source>
        <dbReference type="ARBA" id="ARBA00022737"/>
    </source>
</evidence>
<comment type="caution">
    <text evidence="5">The sequence shown here is derived from an EMBL/GenBank/DDBJ whole genome shotgun (WGS) entry which is preliminary data.</text>
</comment>
<accession>A0A1F6H0C9</accession>
<evidence type="ECO:0000256" key="3">
    <source>
        <dbReference type="ARBA" id="ARBA00022803"/>
    </source>
</evidence>
<evidence type="ECO:0000256" key="1">
    <source>
        <dbReference type="ARBA" id="ARBA00022729"/>
    </source>
</evidence>
<dbReference type="Pfam" id="PF13525">
    <property type="entry name" value="YfiO"/>
    <property type="match status" value="1"/>
</dbReference>
<dbReference type="Gene3D" id="1.25.40.10">
    <property type="entry name" value="Tetratricopeptide repeat domain"/>
    <property type="match status" value="2"/>
</dbReference>
<protein>
    <recommendedName>
        <fullName evidence="4">Outer membrane lipoprotein BamD-like domain-containing protein</fullName>
    </recommendedName>
</protein>
<reference evidence="5 6" key="1">
    <citation type="journal article" date="2016" name="Nat. Commun.">
        <title>Thousands of microbial genomes shed light on interconnected biogeochemical processes in an aquifer system.</title>
        <authorList>
            <person name="Anantharaman K."/>
            <person name="Brown C.T."/>
            <person name="Hug L.A."/>
            <person name="Sharon I."/>
            <person name="Castelle C.J."/>
            <person name="Probst A.J."/>
            <person name="Thomas B.C."/>
            <person name="Singh A."/>
            <person name="Wilkins M.J."/>
            <person name="Karaoz U."/>
            <person name="Brodie E.L."/>
            <person name="Williams K.H."/>
            <person name="Hubbard S.S."/>
            <person name="Banfield J.F."/>
        </authorList>
    </citation>
    <scope>NUCLEOTIDE SEQUENCE [LARGE SCALE GENOMIC DNA]</scope>
</reference>
<name>A0A1F6H0C9_9PROT</name>
<gene>
    <name evidence="5" type="ORF">A2557_12015</name>
</gene>
<dbReference type="AlphaFoldDB" id="A0A1F6H0C9"/>
<dbReference type="InterPro" id="IPR051012">
    <property type="entry name" value="CellSynth/LPSAsmb/PSIAsmb"/>
</dbReference>
<dbReference type="EMBL" id="MFNF01000011">
    <property type="protein sequence ID" value="OGH03858.1"/>
    <property type="molecule type" value="Genomic_DNA"/>
</dbReference>
<dbReference type="SUPFAM" id="SSF48452">
    <property type="entry name" value="TPR-like"/>
    <property type="match status" value="2"/>
</dbReference>
<proteinExistence type="predicted"/>
<dbReference type="Proteomes" id="UP000177583">
    <property type="component" value="Unassembled WGS sequence"/>
</dbReference>
<evidence type="ECO:0000259" key="4">
    <source>
        <dbReference type="Pfam" id="PF13525"/>
    </source>
</evidence>
<organism evidence="5 6">
    <name type="scientific">Candidatus Lambdaproteobacteria bacterium RIFOXYD2_FULL_56_26</name>
    <dbReference type="NCBI Taxonomy" id="1817773"/>
    <lineage>
        <taxon>Bacteria</taxon>
        <taxon>Pseudomonadati</taxon>
        <taxon>Pseudomonadota</taxon>
        <taxon>Candidatus Lambdaproteobacteria</taxon>
    </lineage>
</organism>
<keyword evidence="1" id="KW-0732">Signal</keyword>
<dbReference type="PANTHER" id="PTHR45586:SF1">
    <property type="entry name" value="LIPOPOLYSACCHARIDE ASSEMBLY PROTEIN B"/>
    <property type="match status" value="1"/>
</dbReference>
<dbReference type="InterPro" id="IPR011990">
    <property type="entry name" value="TPR-like_helical_dom_sf"/>
</dbReference>
<keyword evidence="3" id="KW-0802">TPR repeat</keyword>